<reference evidence="1 2" key="1">
    <citation type="journal article" date="2022" name="bioRxiv">
        <title>Genomics of Preaxostyla Flagellates Illuminates Evolutionary Transitions and the Path Towards Mitochondrial Loss.</title>
        <authorList>
            <person name="Novak L.V.F."/>
            <person name="Treitli S.C."/>
            <person name="Pyrih J."/>
            <person name="Halakuc P."/>
            <person name="Pipaliya S.V."/>
            <person name="Vacek V."/>
            <person name="Brzon O."/>
            <person name="Soukal P."/>
            <person name="Eme L."/>
            <person name="Dacks J.B."/>
            <person name="Karnkowska A."/>
            <person name="Elias M."/>
            <person name="Hampl V."/>
        </authorList>
    </citation>
    <scope>NUCLEOTIDE SEQUENCE [LARGE SCALE GENOMIC DNA]</scope>
    <source>
        <strain evidence="1">NAU3</strain>
        <tissue evidence="1">Gut</tissue>
    </source>
</reference>
<sequence length="591" mass="67262">MFDISLFDEADDQKVVASLRRCHAVLEATQSTDCIVDVGTFRTFLISGLHSSNFVVQMECHYIFFDIADFLPTVDDPRDSKFQSLRSAFRDGSYYELISLLELWVRWFDNNDRDRHGHVMVESDFDFDGLLNADLSDKIIFDYACDFVGRIITNNAVLMLQPWRLDFLHSFEKRHQMMSRLSSDPSPSSKLKRSTHYLSPLALTLGSLLSVFRGCDFPSTLTELITTDLDSSNLRASQTIFPAFFLNYTSIDPKHRHSFFPMDLMFERYLRSDPDSFIERWADVSACTSRKFLHTSYVGLHSLLLRSPKLNLDEQSLDNLLQMLFITSLQDTPQAIIVNLFGLFPPPRLFDTLLSPPHLVRARIDIWTDFLFLFGDIIHLTAPFGACSSLAKVFQMLAPFVSNKNQFELDLMWMVGDVVVSLHWFSIPAHFDSPLLCHLPSLAGAQRGVLQTLSSHSGIPSLATPLTARPVDDHFSRLLSSTETIHEEIGFWSMYGLHLAAKDFNSTKPEPHFVEFLMKHLLSPFPAVVSIAIEFFHRFVSVSSDAVRIELVKKGLLDRVVFAVSNSSFLDDYEKGIAVIGILLDTIRRDI</sequence>
<protein>
    <submittedName>
        <fullName evidence="1">Uncharacterized protein</fullName>
    </submittedName>
</protein>
<proteinExistence type="predicted"/>
<organism evidence="1 2">
    <name type="scientific">Blattamonas nauphoetae</name>
    <dbReference type="NCBI Taxonomy" id="2049346"/>
    <lineage>
        <taxon>Eukaryota</taxon>
        <taxon>Metamonada</taxon>
        <taxon>Preaxostyla</taxon>
        <taxon>Oxymonadida</taxon>
        <taxon>Blattamonas</taxon>
    </lineage>
</organism>
<gene>
    <name evidence="1" type="ORF">BLNAU_9656</name>
</gene>
<accession>A0ABQ9XVB5</accession>
<dbReference type="Proteomes" id="UP001281761">
    <property type="component" value="Unassembled WGS sequence"/>
</dbReference>
<comment type="caution">
    <text evidence="1">The sequence shown here is derived from an EMBL/GenBank/DDBJ whole genome shotgun (WGS) entry which is preliminary data.</text>
</comment>
<dbReference type="InterPro" id="IPR016024">
    <property type="entry name" value="ARM-type_fold"/>
</dbReference>
<keyword evidence="2" id="KW-1185">Reference proteome</keyword>
<evidence type="ECO:0000313" key="1">
    <source>
        <dbReference type="EMBL" id="KAK2955428.1"/>
    </source>
</evidence>
<dbReference type="EMBL" id="JARBJD010000067">
    <property type="protein sequence ID" value="KAK2955428.1"/>
    <property type="molecule type" value="Genomic_DNA"/>
</dbReference>
<evidence type="ECO:0000313" key="2">
    <source>
        <dbReference type="Proteomes" id="UP001281761"/>
    </source>
</evidence>
<name>A0ABQ9XVB5_9EUKA</name>
<dbReference type="SUPFAM" id="SSF48371">
    <property type="entry name" value="ARM repeat"/>
    <property type="match status" value="1"/>
</dbReference>